<sequence>MTAYAFLDMSQAAASGFKSTDTLDLSTVFLATLNPVYDDLGNIRLTPTLNISWHPAAPGGGGPGNSRNLVFPADALSAASLSGGVTGGAGYAATTRDLFGTTRDDSLTGAGADDWANAGPGHDVVYGGGGGDVLAGNDGNDHIWGNASTAVQGMADGADSIDGGAGNDYIHGNAGDDTIQGGAGNDRIRGGQGNDLLYGGAPDGSMDGDDTIQGDRGDDILLGGGGRDLLSGGEGRDIFLFGRIDFGSGVVVAGGGDAPAGTERVETITDFENGADRISLGGAVFSFADGPDRGFHYNGLPVSVLTGDAFTTAKAALDYAQSLLDRAADVAGRHEVAAIAVGGDTWLFSVEGGGATIDTAIRLIGINPSAIDAADFI</sequence>
<dbReference type="InterPro" id="IPR001343">
    <property type="entry name" value="Hemolysn_Ca-bd"/>
</dbReference>
<name>A0ABS6BFZ7_9SPHN</name>
<keyword evidence="2" id="KW-1185">Reference proteome</keyword>
<dbReference type="PANTHER" id="PTHR38340">
    <property type="entry name" value="S-LAYER PROTEIN"/>
    <property type="match status" value="1"/>
</dbReference>
<dbReference type="PROSITE" id="PS00330">
    <property type="entry name" value="HEMOLYSIN_CALCIUM"/>
    <property type="match status" value="3"/>
</dbReference>
<dbReference type="InterPro" id="IPR018511">
    <property type="entry name" value="Hemolysin-typ_Ca-bd_CS"/>
</dbReference>
<dbReference type="EMBL" id="JAHKRT010000001">
    <property type="protein sequence ID" value="MBU3076507.1"/>
    <property type="molecule type" value="Genomic_DNA"/>
</dbReference>
<dbReference type="InterPro" id="IPR050557">
    <property type="entry name" value="RTX_toxin/Mannuronan_C5-epim"/>
</dbReference>
<dbReference type="RefSeq" id="WP_216318826.1">
    <property type="nucleotide sequence ID" value="NZ_JAHKRT010000001.1"/>
</dbReference>
<dbReference type="Pfam" id="PF00353">
    <property type="entry name" value="HemolysinCabind"/>
    <property type="match status" value="3"/>
</dbReference>
<reference evidence="1 2" key="1">
    <citation type="submission" date="2021-06" db="EMBL/GenBank/DDBJ databases">
        <title>Sphingomonas sp. XMGL2, whole genome shotgun sequencing project.</title>
        <authorList>
            <person name="Zhao G."/>
            <person name="Shen L."/>
        </authorList>
    </citation>
    <scope>NUCLEOTIDE SEQUENCE [LARGE SCALE GENOMIC DNA]</scope>
    <source>
        <strain evidence="1 2">XMGL2</strain>
    </source>
</reference>
<evidence type="ECO:0008006" key="3">
    <source>
        <dbReference type="Google" id="ProtNLM"/>
    </source>
</evidence>
<protein>
    <recommendedName>
        <fullName evidence="3">Calcium-binding protein</fullName>
    </recommendedName>
</protein>
<evidence type="ECO:0000313" key="2">
    <source>
        <dbReference type="Proteomes" id="UP000776276"/>
    </source>
</evidence>
<gene>
    <name evidence="1" type="ORF">KOF26_01405</name>
</gene>
<evidence type="ECO:0000313" key="1">
    <source>
        <dbReference type="EMBL" id="MBU3076507.1"/>
    </source>
</evidence>
<dbReference type="PANTHER" id="PTHR38340:SF1">
    <property type="entry name" value="S-LAYER PROTEIN"/>
    <property type="match status" value="1"/>
</dbReference>
<comment type="caution">
    <text evidence="1">The sequence shown here is derived from an EMBL/GenBank/DDBJ whole genome shotgun (WGS) entry which is preliminary data.</text>
</comment>
<dbReference type="Proteomes" id="UP000776276">
    <property type="component" value="Unassembled WGS sequence"/>
</dbReference>
<accession>A0ABS6BFZ7</accession>
<organism evidence="1 2">
    <name type="scientific">Sphingomonas quercus</name>
    <dbReference type="NCBI Taxonomy" id="2842451"/>
    <lineage>
        <taxon>Bacteria</taxon>
        <taxon>Pseudomonadati</taxon>
        <taxon>Pseudomonadota</taxon>
        <taxon>Alphaproteobacteria</taxon>
        <taxon>Sphingomonadales</taxon>
        <taxon>Sphingomonadaceae</taxon>
        <taxon>Sphingomonas</taxon>
    </lineage>
</organism>
<proteinExistence type="predicted"/>